<gene>
    <name evidence="1" type="ORF">PBRASI_LOCUS10284</name>
</gene>
<evidence type="ECO:0000313" key="2">
    <source>
        <dbReference type="Proteomes" id="UP000789739"/>
    </source>
</evidence>
<reference evidence="1" key="1">
    <citation type="submission" date="2021-06" db="EMBL/GenBank/DDBJ databases">
        <authorList>
            <person name="Kallberg Y."/>
            <person name="Tangrot J."/>
            <person name="Rosling A."/>
        </authorList>
    </citation>
    <scope>NUCLEOTIDE SEQUENCE</scope>
    <source>
        <strain evidence="1">BR232B</strain>
    </source>
</reference>
<evidence type="ECO:0000313" key="1">
    <source>
        <dbReference type="EMBL" id="CAG8651339.1"/>
    </source>
</evidence>
<proteinExistence type="predicted"/>
<feature type="non-terminal residue" evidence="1">
    <location>
        <position position="67"/>
    </location>
</feature>
<keyword evidence="2" id="KW-1185">Reference proteome</keyword>
<comment type="caution">
    <text evidence="1">The sequence shown here is derived from an EMBL/GenBank/DDBJ whole genome shotgun (WGS) entry which is preliminary data.</text>
</comment>
<dbReference type="Proteomes" id="UP000789739">
    <property type="component" value="Unassembled WGS sequence"/>
</dbReference>
<dbReference type="EMBL" id="CAJVPI010002911">
    <property type="protein sequence ID" value="CAG8651339.1"/>
    <property type="molecule type" value="Genomic_DNA"/>
</dbReference>
<sequence length="67" mass="7412">VPHHTTGENRRCKQIKNAKLHTTGEQYGLPEASIWQVINHLGWPADFGLSRTNDASAVEYGLPEASI</sequence>
<accession>A0A9N9DW43</accession>
<name>A0A9N9DW43_9GLOM</name>
<organism evidence="1 2">
    <name type="scientific">Paraglomus brasilianum</name>
    <dbReference type="NCBI Taxonomy" id="144538"/>
    <lineage>
        <taxon>Eukaryota</taxon>
        <taxon>Fungi</taxon>
        <taxon>Fungi incertae sedis</taxon>
        <taxon>Mucoromycota</taxon>
        <taxon>Glomeromycotina</taxon>
        <taxon>Glomeromycetes</taxon>
        <taxon>Paraglomerales</taxon>
        <taxon>Paraglomeraceae</taxon>
        <taxon>Paraglomus</taxon>
    </lineage>
</organism>
<protein>
    <submittedName>
        <fullName evidence="1">1683_t:CDS:1</fullName>
    </submittedName>
</protein>
<dbReference type="AlphaFoldDB" id="A0A9N9DW43"/>